<dbReference type="PANTHER" id="PTHR33202">
    <property type="entry name" value="ZINC UPTAKE REGULATION PROTEIN"/>
    <property type="match status" value="1"/>
</dbReference>
<comment type="similarity">
    <text evidence="3">Belongs to the Fur family.</text>
</comment>
<evidence type="ECO:0000256" key="13">
    <source>
        <dbReference type="ARBA" id="ARBA00023163"/>
    </source>
</evidence>
<evidence type="ECO:0000313" key="17">
    <source>
        <dbReference type="EMBL" id="MBE3608417.1"/>
    </source>
</evidence>
<dbReference type="InterPro" id="IPR002481">
    <property type="entry name" value="FUR"/>
</dbReference>
<accession>A0AAW3ZUB6</accession>
<dbReference type="GO" id="GO:1900705">
    <property type="term" value="P:negative regulation of siderophore biosynthetic process"/>
    <property type="evidence" value="ECO:0007669"/>
    <property type="project" value="TreeGrafter"/>
</dbReference>
<comment type="cofactor">
    <cofactor evidence="14">
        <name>Zn(2+)</name>
        <dbReference type="ChEBI" id="CHEBI:29105"/>
    </cofactor>
    <text evidence="14">Binds 1 zinc ion per subunit.</text>
</comment>
<dbReference type="Gene3D" id="1.10.10.10">
    <property type="entry name" value="Winged helix-like DNA-binding domain superfamily/Winged helix DNA-binding domain"/>
    <property type="match status" value="1"/>
</dbReference>
<dbReference type="EMBL" id="LIWG01000008">
    <property type="protein sequence ID" value="MBE3608417.1"/>
    <property type="molecule type" value="Genomic_DNA"/>
</dbReference>
<keyword evidence="9 14" id="KW-0862">Zinc</keyword>
<evidence type="ECO:0000256" key="14">
    <source>
        <dbReference type="PIRSR" id="PIRSR602481-1"/>
    </source>
</evidence>
<keyword evidence="13" id="KW-0804">Transcription</keyword>
<keyword evidence="8 14" id="KW-0479">Metal-binding</keyword>
<keyword evidence="7" id="KW-0678">Repressor</keyword>
<proteinExistence type="inferred from homology"/>
<evidence type="ECO:0000256" key="6">
    <source>
        <dbReference type="ARBA" id="ARBA00022490"/>
    </source>
</evidence>
<evidence type="ECO:0000256" key="4">
    <source>
        <dbReference type="ARBA" id="ARBA00011738"/>
    </source>
</evidence>
<evidence type="ECO:0000256" key="8">
    <source>
        <dbReference type="ARBA" id="ARBA00022723"/>
    </source>
</evidence>
<dbReference type="SUPFAM" id="SSF46785">
    <property type="entry name" value="Winged helix' DNA-binding domain"/>
    <property type="match status" value="1"/>
</dbReference>
<evidence type="ECO:0000256" key="7">
    <source>
        <dbReference type="ARBA" id="ARBA00022491"/>
    </source>
</evidence>
<comment type="cofactor">
    <cofactor evidence="15">
        <name>Mn(2+)</name>
        <dbReference type="ChEBI" id="CHEBI:29035"/>
    </cofactor>
    <cofactor evidence="15">
        <name>Fe(2+)</name>
        <dbReference type="ChEBI" id="CHEBI:29033"/>
    </cofactor>
    <text evidence="15">Binds 1 Mn(2+) or Fe(2+) ion per subunit.</text>
</comment>
<dbReference type="GO" id="GO:0045892">
    <property type="term" value="P:negative regulation of DNA-templated transcription"/>
    <property type="evidence" value="ECO:0007669"/>
    <property type="project" value="TreeGrafter"/>
</dbReference>
<evidence type="ECO:0000256" key="5">
    <source>
        <dbReference type="ARBA" id="ARBA00020910"/>
    </source>
</evidence>
<protein>
    <recommendedName>
        <fullName evidence="5">Ferric uptake regulation protein</fullName>
    </recommendedName>
</protein>
<comment type="subcellular location">
    <subcellularLocation>
        <location evidence="2">Cytoplasm</location>
    </subcellularLocation>
</comment>
<dbReference type="GO" id="GO:0005829">
    <property type="term" value="C:cytosol"/>
    <property type="evidence" value="ECO:0007669"/>
    <property type="project" value="TreeGrafter"/>
</dbReference>
<evidence type="ECO:0000256" key="12">
    <source>
        <dbReference type="ARBA" id="ARBA00023125"/>
    </source>
</evidence>
<reference evidence="16 19" key="2">
    <citation type="submission" date="2020-10" db="EMBL/GenBank/DDBJ databases">
        <title>Campylobacter californiensis sp. nov. isolated from cattle and feral swine in California.</title>
        <authorList>
            <person name="Miller W.G."/>
        </authorList>
    </citation>
    <scope>NUCLEOTIDE SEQUENCE [LARGE SCALE GENOMIC DNA]</scope>
    <source>
        <strain evidence="16 19">RM12919</strain>
    </source>
</reference>
<dbReference type="InterPro" id="IPR043135">
    <property type="entry name" value="Fur_C"/>
</dbReference>
<evidence type="ECO:0000256" key="15">
    <source>
        <dbReference type="PIRSR" id="PIRSR602481-2"/>
    </source>
</evidence>
<evidence type="ECO:0000256" key="11">
    <source>
        <dbReference type="ARBA" id="ARBA00023015"/>
    </source>
</evidence>
<keyword evidence="6" id="KW-0963">Cytoplasm</keyword>
<keyword evidence="10 15" id="KW-0408">Iron</keyword>
<evidence type="ECO:0000313" key="19">
    <source>
        <dbReference type="Proteomes" id="UP001318760"/>
    </source>
</evidence>
<feature type="binding site" evidence="14">
    <location>
        <position position="142"/>
    </location>
    <ligand>
        <name>Zn(2+)</name>
        <dbReference type="ChEBI" id="CHEBI:29105"/>
    </ligand>
</feature>
<keyword evidence="11" id="KW-0805">Transcription regulation</keyword>
<dbReference type="EMBL" id="JADBHS010000009">
    <property type="protein sequence ID" value="MBE2986611.1"/>
    <property type="molecule type" value="Genomic_DNA"/>
</dbReference>
<dbReference type="Proteomes" id="UP000650616">
    <property type="component" value="Unassembled WGS sequence"/>
</dbReference>
<feature type="binding site" evidence="15">
    <location>
        <position position="131"/>
    </location>
    <ligand>
        <name>Fe cation</name>
        <dbReference type="ChEBI" id="CHEBI:24875"/>
    </ligand>
</feature>
<dbReference type="Gene3D" id="3.30.1490.190">
    <property type="match status" value="1"/>
</dbReference>
<dbReference type="InterPro" id="IPR036388">
    <property type="entry name" value="WH-like_DNA-bd_sf"/>
</dbReference>
<comment type="subunit">
    <text evidence="4">Homodimer.</text>
</comment>
<evidence type="ECO:0000256" key="9">
    <source>
        <dbReference type="ARBA" id="ARBA00022833"/>
    </source>
</evidence>
<feature type="binding site" evidence="15">
    <location>
        <position position="114"/>
    </location>
    <ligand>
        <name>Fe cation</name>
        <dbReference type="ChEBI" id="CHEBI:24875"/>
    </ligand>
</feature>
<sequence length="148" mass="17368">MENFENFYKNLSHFMSEFNHKNSYAKEKILLILYHASSHLSAADIKDEFLKRHKQNISMPSIYALLNFLSECNLTNVYDDNGVRKFELNLTAHHDHLICERCGKVKSFRDDFIEDAQDKICKDKNFTCISHSMILYGICDECLKNNFS</sequence>
<keyword evidence="18" id="KW-1185">Reference proteome</keyword>
<feature type="binding site" evidence="15">
    <location>
        <position position="95"/>
    </location>
    <ligand>
        <name>Fe cation</name>
        <dbReference type="ChEBI" id="CHEBI:24875"/>
    </ligand>
</feature>
<dbReference type="CDD" id="cd07153">
    <property type="entry name" value="Fur_like"/>
    <property type="match status" value="1"/>
</dbReference>
<dbReference type="GO" id="GO:0003700">
    <property type="term" value="F:DNA-binding transcription factor activity"/>
    <property type="evidence" value="ECO:0007669"/>
    <property type="project" value="InterPro"/>
</dbReference>
<dbReference type="InterPro" id="IPR036390">
    <property type="entry name" value="WH_DNA-bd_sf"/>
</dbReference>
<dbReference type="Pfam" id="PF01475">
    <property type="entry name" value="FUR"/>
    <property type="match status" value="1"/>
</dbReference>
<evidence type="ECO:0000256" key="10">
    <source>
        <dbReference type="ARBA" id="ARBA00023004"/>
    </source>
</evidence>
<dbReference type="GO" id="GO:0000976">
    <property type="term" value="F:transcription cis-regulatory region binding"/>
    <property type="evidence" value="ECO:0007669"/>
    <property type="project" value="TreeGrafter"/>
</dbReference>
<evidence type="ECO:0000313" key="18">
    <source>
        <dbReference type="Proteomes" id="UP000650616"/>
    </source>
</evidence>
<comment type="caution">
    <text evidence="17">The sequence shown here is derived from an EMBL/GenBank/DDBJ whole genome shotgun (WGS) entry which is preliminary data.</text>
</comment>
<keyword evidence="12" id="KW-0238">DNA-binding</keyword>
<comment type="function">
    <text evidence="1">Acts as a global negative controlling element, employing Fe(2+) as a cofactor to bind the operator of the repressed genes.</text>
</comment>
<dbReference type="RefSeq" id="WP_169938639.1">
    <property type="nucleotide sequence ID" value="NZ_CP012545.1"/>
</dbReference>
<dbReference type="Proteomes" id="UP001318760">
    <property type="component" value="Unassembled WGS sequence"/>
</dbReference>
<dbReference type="PANTHER" id="PTHR33202:SF2">
    <property type="entry name" value="FERRIC UPTAKE REGULATION PROTEIN"/>
    <property type="match status" value="1"/>
</dbReference>
<evidence type="ECO:0000256" key="2">
    <source>
        <dbReference type="ARBA" id="ARBA00004496"/>
    </source>
</evidence>
<name>A0AAW3ZUB6_9BACT</name>
<organism evidence="17 18">
    <name type="scientific">Campylobacter californiensis</name>
    <dbReference type="NCBI Taxonomy" id="1032243"/>
    <lineage>
        <taxon>Bacteria</taxon>
        <taxon>Pseudomonadati</taxon>
        <taxon>Campylobacterota</taxon>
        <taxon>Epsilonproteobacteria</taxon>
        <taxon>Campylobacterales</taxon>
        <taxon>Campylobacteraceae</taxon>
        <taxon>Campylobacter</taxon>
    </lineage>
</organism>
<gene>
    <name evidence="16" type="ORF">CCAL12919_05625</name>
    <name evidence="17" type="ORF">CCAL9337_06735</name>
</gene>
<feature type="binding site" evidence="14">
    <location>
        <position position="139"/>
    </location>
    <ligand>
        <name>Zn(2+)</name>
        <dbReference type="ChEBI" id="CHEBI:29105"/>
    </ligand>
</feature>
<dbReference type="GO" id="GO:0008270">
    <property type="term" value="F:zinc ion binding"/>
    <property type="evidence" value="ECO:0007669"/>
    <property type="project" value="TreeGrafter"/>
</dbReference>
<reference evidence="17 18" key="1">
    <citation type="submission" date="2015-08" db="EMBL/GenBank/DDBJ databases">
        <title>Comparative genomics of the Campylobacter concisus group.</title>
        <authorList>
            <person name="Yee E."/>
            <person name="Chapman M.H."/>
            <person name="Huynh S."/>
            <person name="Bono J.L."/>
            <person name="On S.L."/>
            <person name="St Leger J."/>
            <person name="Foster G."/>
            <person name="Parker C.T."/>
            <person name="Miller W.G."/>
        </authorList>
    </citation>
    <scope>NUCLEOTIDE SEQUENCE [LARGE SCALE GENOMIC DNA]</scope>
    <source>
        <strain evidence="17 18">RM9337</strain>
    </source>
</reference>
<evidence type="ECO:0000256" key="1">
    <source>
        <dbReference type="ARBA" id="ARBA00002997"/>
    </source>
</evidence>
<feature type="binding site" evidence="14">
    <location>
        <position position="102"/>
    </location>
    <ligand>
        <name>Zn(2+)</name>
        <dbReference type="ChEBI" id="CHEBI:29105"/>
    </ligand>
</feature>
<feature type="binding site" evidence="15">
    <location>
        <position position="93"/>
    </location>
    <ligand>
        <name>Fe cation</name>
        <dbReference type="ChEBI" id="CHEBI:24875"/>
    </ligand>
</feature>
<feature type="binding site" evidence="14">
    <location>
        <position position="99"/>
    </location>
    <ligand>
        <name>Zn(2+)</name>
        <dbReference type="ChEBI" id="CHEBI:29105"/>
    </ligand>
</feature>
<dbReference type="AlphaFoldDB" id="A0AAW3ZUB6"/>
<evidence type="ECO:0000256" key="3">
    <source>
        <dbReference type="ARBA" id="ARBA00007957"/>
    </source>
</evidence>
<evidence type="ECO:0000313" key="16">
    <source>
        <dbReference type="EMBL" id="MBE2986611.1"/>
    </source>
</evidence>